<feature type="non-terminal residue" evidence="1">
    <location>
        <position position="1"/>
    </location>
</feature>
<organism evidence="1 2">
    <name type="scientific">Plicaturopsis crispa FD-325 SS-3</name>
    <dbReference type="NCBI Taxonomy" id="944288"/>
    <lineage>
        <taxon>Eukaryota</taxon>
        <taxon>Fungi</taxon>
        <taxon>Dikarya</taxon>
        <taxon>Basidiomycota</taxon>
        <taxon>Agaricomycotina</taxon>
        <taxon>Agaricomycetes</taxon>
        <taxon>Agaricomycetidae</taxon>
        <taxon>Amylocorticiales</taxon>
        <taxon>Amylocorticiaceae</taxon>
        <taxon>Plicatura</taxon>
        <taxon>Plicaturopsis crispa</taxon>
    </lineage>
</organism>
<gene>
    <name evidence="1" type="ORF">PLICRDRAFT_68591</name>
</gene>
<dbReference type="OrthoDB" id="2205812at2759"/>
<feature type="non-terminal residue" evidence="1">
    <location>
        <position position="200"/>
    </location>
</feature>
<evidence type="ECO:0000313" key="1">
    <source>
        <dbReference type="EMBL" id="KII82983.1"/>
    </source>
</evidence>
<reference evidence="1 2" key="1">
    <citation type="submission" date="2014-06" db="EMBL/GenBank/DDBJ databases">
        <title>Evolutionary Origins and Diversification of the Mycorrhizal Mutualists.</title>
        <authorList>
            <consortium name="DOE Joint Genome Institute"/>
            <consortium name="Mycorrhizal Genomics Consortium"/>
            <person name="Kohler A."/>
            <person name="Kuo A."/>
            <person name="Nagy L.G."/>
            <person name="Floudas D."/>
            <person name="Copeland A."/>
            <person name="Barry K.W."/>
            <person name="Cichocki N."/>
            <person name="Veneault-Fourrey C."/>
            <person name="LaButti K."/>
            <person name="Lindquist E.A."/>
            <person name="Lipzen A."/>
            <person name="Lundell T."/>
            <person name="Morin E."/>
            <person name="Murat C."/>
            <person name="Riley R."/>
            <person name="Ohm R."/>
            <person name="Sun H."/>
            <person name="Tunlid A."/>
            <person name="Henrissat B."/>
            <person name="Grigoriev I.V."/>
            <person name="Hibbett D.S."/>
            <person name="Martin F."/>
        </authorList>
    </citation>
    <scope>NUCLEOTIDE SEQUENCE [LARGE SCALE GENOMIC DNA]</scope>
    <source>
        <strain evidence="1 2">FD-325 SS-3</strain>
    </source>
</reference>
<keyword evidence="2" id="KW-1185">Reference proteome</keyword>
<dbReference type="AlphaFoldDB" id="A0A0C9T4E8"/>
<accession>A0A0C9T4E8</accession>
<evidence type="ECO:0008006" key="3">
    <source>
        <dbReference type="Google" id="ProtNLM"/>
    </source>
</evidence>
<dbReference type="EMBL" id="KN832590">
    <property type="protein sequence ID" value="KII82983.1"/>
    <property type="molecule type" value="Genomic_DNA"/>
</dbReference>
<proteinExistence type="predicted"/>
<dbReference type="Proteomes" id="UP000053263">
    <property type="component" value="Unassembled WGS sequence"/>
</dbReference>
<dbReference type="HOGENOM" id="CLU_077575_1_0_1"/>
<name>A0A0C9T4E8_PLICR</name>
<protein>
    <recommendedName>
        <fullName evidence="3">Reverse transcriptase domain-containing protein</fullName>
    </recommendedName>
</protein>
<evidence type="ECO:0000313" key="2">
    <source>
        <dbReference type="Proteomes" id="UP000053263"/>
    </source>
</evidence>
<sequence length="200" mass="22060">LLRKSELKGMQGPGLAHRTVVTLFADDTTVYLNSDDDFQTLQSILDKWCIASGAKFNTTKTEVIPIGSKLYRENLQTTRLLSPNHPPIPESINIASDGVATRILGAWIGNETNEEGVWSTALEKIAASLERWESTNPTVEGRKIILQFTVAGISQYLTVVQGMPSEIENRILKISHSFIWDNAGKSTINKETLHAPVENG</sequence>